<dbReference type="EMBL" id="JAMKPW020000016">
    <property type="protein sequence ID" value="KAK8210246.1"/>
    <property type="molecule type" value="Genomic_DNA"/>
</dbReference>
<reference evidence="1" key="1">
    <citation type="submission" date="2024-02" db="EMBL/GenBank/DDBJ databases">
        <title>Metagenome Assembled Genome of Zalaria obscura JY119.</title>
        <authorList>
            <person name="Vighnesh L."/>
            <person name="Jagadeeshwari U."/>
            <person name="Venkata Ramana C."/>
            <person name="Sasikala C."/>
        </authorList>
    </citation>
    <scope>NUCLEOTIDE SEQUENCE</scope>
    <source>
        <strain evidence="1">JY119</strain>
    </source>
</reference>
<gene>
    <name evidence="1" type="ORF">M8818_003734</name>
</gene>
<protein>
    <submittedName>
        <fullName evidence="1">Uncharacterized protein</fullName>
    </submittedName>
</protein>
<evidence type="ECO:0000313" key="1">
    <source>
        <dbReference type="EMBL" id="KAK8210246.1"/>
    </source>
</evidence>
<dbReference type="Proteomes" id="UP001320706">
    <property type="component" value="Unassembled WGS sequence"/>
</dbReference>
<keyword evidence="2" id="KW-1185">Reference proteome</keyword>
<proteinExistence type="predicted"/>
<sequence length="691" mass="79165">MVATLRLPDTERVEGLSANLRSRPLSSVSVDYVSQQSSLQDVTLCATGVVCFVRLISVDLGTHTNACSYSIATPETRPHTNQVHHVIFDKTFVTTPAMYAYGNDGKFLRGRELFRLVTQAGFPISKVIRFQKIAKYEIYADERLSLAYISAMDNYKKADGGYIDDIDLLYDVLDDILKIARAQIQDWARDKVDCRSPVVDWKQTLLLSVPVVWKPETNYILTNAAKRLGIPVQLVSEPCSAAAWILQSELENSVGWQKPPQFAGWRHLHGGRYRRRTPTMSSRELKRSVGEICGGEFANEQFREQFEAWAQMTYGGIDVLASTHGETQEALLFKASEGFEKHKVSQSFPHDATYTITIRTTPPIYYELSVDDIRQCLDRVIDGTIRLIQKSILPNLKHIMIPGPIATNEYVQERIKQEFEPQGYTVHFYWSGTGSLNSDTSPVARGALLRYPGLTMMPIQSSFVFGIAQKEFYDPRLHNDVKLVEQRDGFEKKKVLDPLKIEMHDGERWVKNRVVWLNLEASNARETERGSRTRSGRRSTTIGHGSPLRSRKGVARSRGSFREINQPEMIQEFDVTAGERITQTIYFTTNSKAKDHEPSHKDEFHLQDHIHKWSEIWLECDDKTLRRNGYLPDRRDVYHITCRFGLKETDMEKKLLWKIVDQNDEHAPWTEEDEIDLADTRWNPSQDAVKG</sequence>
<name>A0ACC3SE47_9PEZI</name>
<organism evidence="1 2">
    <name type="scientific">Zalaria obscura</name>
    <dbReference type="NCBI Taxonomy" id="2024903"/>
    <lineage>
        <taxon>Eukaryota</taxon>
        <taxon>Fungi</taxon>
        <taxon>Dikarya</taxon>
        <taxon>Ascomycota</taxon>
        <taxon>Pezizomycotina</taxon>
        <taxon>Dothideomycetes</taxon>
        <taxon>Dothideomycetidae</taxon>
        <taxon>Dothideales</taxon>
        <taxon>Zalariaceae</taxon>
        <taxon>Zalaria</taxon>
    </lineage>
</organism>
<comment type="caution">
    <text evidence="1">The sequence shown here is derived from an EMBL/GenBank/DDBJ whole genome shotgun (WGS) entry which is preliminary data.</text>
</comment>
<accession>A0ACC3SE47</accession>
<evidence type="ECO:0000313" key="2">
    <source>
        <dbReference type="Proteomes" id="UP001320706"/>
    </source>
</evidence>